<keyword evidence="3" id="KW-1003">Cell membrane</keyword>
<evidence type="ECO:0000256" key="7">
    <source>
        <dbReference type="RuleBase" id="RU363032"/>
    </source>
</evidence>
<dbReference type="InterPro" id="IPR035906">
    <property type="entry name" value="MetI-like_sf"/>
</dbReference>
<dbReference type="CDD" id="cd06261">
    <property type="entry name" value="TM_PBP2"/>
    <property type="match status" value="1"/>
</dbReference>
<keyword evidence="2 7" id="KW-0813">Transport</keyword>
<feature type="transmembrane region" description="Helical" evidence="7">
    <location>
        <begin position="134"/>
        <end position="152"/>
    </location>
</feature>
<reference evidence="9 10" key="1">
    <citation type="submission" date="2018-05" db="EMBL/GenBank/DDBJ databases">
        <authorList>
            <consortium name="IHU Genomes"/>
        </authorList>
    </citation>
    <scope>NUCLEOTIDE SEQUENCE [LARGE SCALE GENOMIC DNA]</scope>
    <source>
        <strain evidence="9 10">P7336</strain>
    </source>
</reference>
<keyword evidence="5 7" id="KW-1133">Transmembrane helix</keyword>
<dbReference type="Proteomes" id="UP000252015">
    <property type="component" value="Unassembled WGS sequence"/>
</dbReference>
<dbReference type="PANTHER" id="PTHR30193:SF41">
    <property type="entry name" value="DIACETYLCHITOBIOSE UPTAKE SYSTEM PERMEASE PROTEIN NGCF"/>
    <property type="match status" value="1"/>
</dbReference>
<evidence type="ECO:0000313" key="10">
    <source>
        <dbReference type="Proteomes" id="UP000252015"/>
    </source>
</evidence>
<dbReference type="OrthoDB" id="3810889at2"/>
<evidence type="ECO:0000256" key="2">
    <source>
        <dbReference type="ARBA" id="ARBA00022448"/>
    </source>
</evidence>
<evidence type="ECO:0000256" key="4">
    <source>
        <dbReference type="ARBA" id="ARBA00022692"/>
    </source>
</evidence>
<feature type="transmembrane region" description="Helical" evidence="7">
    <location>
        <begin position="75"/>
        <end position="96"/>
    </location>
</feature>
<dbReference type="AlphaFoldDB" id="A0A1E3TGB8"/>
<dbReference type="Pfam" id="PF00528">
    <property type="entry name" value="BPD_transp_1"/>
    <property type="match status" value="1"/>
</dbReference>
<comment type="similarity">
    <text evidence="7">Belongs to the binding-protein-dependent transport system permease family.</text>
</comment>
<keyword evidence="4 7" id="KW-0812">Transmembrane</keyword>
<dbReference type="PANTHER" id="PTHR30193">
    <property type="entry name" value="ABC TRANSPORTER PERMEASE PROTEIN"/>
    <property type="match status" value="1"/>
</dbReference>
<evidence type="ECO:0000256" key="3">
    <source>
        <dbReference type="ARBA" id="ARBA00022475"/>
    </source>
</evidence>
<evidence type="ECO:0000256" key="1">
    <source>
        <dbReference type="ARBA" id="ARBA00004651"/>
    </source>
</evidence>
<evidence type="ECO:0000256" key="6">
    <source>
        <dbReference type="ARBA" id="ARBA00023136"/>
    </source>
</evidence>
<organism evidence="9 10">
    <name type="scientific">Mycobacterium shimoidei</name>
    <dbReference type="NCBI Taxonomy" id="29313"/>
    <lineage>
        <taxon>Bacteria</taxon>
        <taxon>Bacillati</taxon>
        <taxon>Actinomycetota</taxon>
        <taxon>Actinomycetes</taxon>
        <taxon>Mycobacteriales</taxon>
        <taxon>Mycobacteriaceae</taxon>
        <taxon>Mycobacterium</taxon>
    </lineage>
</organism>
<dbReference type="GO" id="GO:0055085">
    <property type="term" value="P:transmembrane transport"/>
    <property type="evidence" value="ECO:0007669"/>
    <property type="project" value="InterPro"/>
</dbReference>
<comment type="subcellular location">
    <subcellularLocation>
        <location evidence="1 7">Cell membrane</location>
        <topology evidence="1 7">Multi-pass membrane protein</topology>
    </subcellularLocation>
</comment>
<keyword evidence="10" id="KW-1185">Reference proteome</keyword>
<evidence type="ECO:0000313" key="9">
    <source>
        <dbReference type="EMBL" id="SRX95044.1"/>
    </source>
</evidence>
<dbReference type="STRING" id="29313.BHQ16_12285"/>
<sequence>MTPIDTRRRARAGRLFVAPNLAAVAVFMVFPLGFSLYMSFQEWDLFTPAKFVGTANFRHLFTADPLFPIAVRNTLIFTVGTIVPTVFISLAVAGILNRKVKGIGVFRTIVFLPLAMSSVVMAVVWQFVFNTDNGLLNIMLGWFGIGPVPWLIEPRWAMVSLCLVSVWKSVPFATVILLAAMQGVPETVYEAARIDGAGEIRQFVSITVPLIRGALSFVVVISIIHVFQAFDLVYVLTGRNGGPETGTYVLGIMLFQHAFAFLEFGYASALAWVMFAVLLALTVAQLRLARRRAWEGP</sequence>
<feature type="transmembrane region" description="Helical" evidence="7">
    <location>
        <begin position="21"/>
        <end position="40"/>
    </location>
</feature>
<name>A0A1E3TGB8_MYCSH</name>
<keyword evidence="6 7" id="KW-0472">Membrane</keyword>
<evidence type="ECO:0000256" key="5">
    <source>
        <dbReference type="ARBA" id="ARBA00022989"/>
    </source>
</evidence>
<evidence type="ECO:0000259" key="8">
    <source>
        <dbReference type="PROSITE" id="PS50928"/>
    </source>
</evidence>
<feature type="domain" description="ABC transmembrane type-1" evidence="8">
    <location>
        <begin position="71"/>
        <end position="285"/>
    </location>
</feature>
<dbReference type="InterPro" id="IPR000515">
    <property type="entry name" value="MetI-like"/>
</dbReference>
<dbReference type="GO" id="GO:0005886">
    <property type="term" value="C:plasma membrane"/>
    <property type="evidence" value="ECO:0007669"/>
    <property type="project" value="UniProtKB-SubCell"/>
</dbReference>
<dbReference type="PROSITE" id="PS50928">
    <property type="entry name" value="ABC_TM1"/>
    <property type="match status" value="1"/>
</dbReference>
<dbReference type="RefSeq" id="WP_069396333.1">
    <property type="nucleotide sequence ID" value="NZ_JACKUN010000024.1"/>
</dbReference>
<gene>
    <name evidence="9" type="ORF">MSP7336_03308</name>
</gene>
<dbReference type="Gene3D" id="1.10.3720.10">
    <property type="entry name" value="MetI-like"/>
    <property type="match status" value="1"/>
</dbReference>
<feature type="transmembrane region" description="Helical" evidence="7">
    <location>
        <begin position="214"/>
        <end position="236"/>
    </location>
</feature>
<dbReference type="InterPro" id="IPR051393">
    <property type="entry name" value="ABC_transporter_permease"/>
</dbReference>
<feature type="transmembrane region" description="Helical" evidence="7">
    <location>
        <begin position="108"/>
        <end position="128"/>
    </location>
</feature>
<accession>A0A1E3TGB8</accession>
<protein>
    <submittedName>
        <fullName evidence="9">Putative sugar-transport integral membrane protein ABC transporter [Mycobacterium tuberculosis H37Rv]</fullName>
    </submittedName>
</protein>
<proteinExistence type="inferred from homology"/>
<dbReference type="EMBL" id="UEGW01000001">
    <property type="protein sequence ID" value="SRX95044.1"/>
    <property type="molecule type" value="Genomic_DNA"/>
</dbReference>
<dbReference type="SUPFAM" id="SSF161098">
    <property type="entry name" value="MetI-like"/>
    <property type="match status" value="1"/>
</dbReference>